<reference evidence="1" key="1">
    <citation type="submission" date="2014-11" db="EMBL/GenBank/DDBJ databases">
        <authorList>
            <person name="Amaro Gonzalez C."/>
        </authorList>
    </citation>
    <scope>NUCLEOTIDE SEQUENCE</scope>
</reference>
<reference evidence="1" key="2">
    <citation type="journal article" date="2015" name="Fish Shellfish Immunol.">
        <title>Early steps in the European eel (Anguilla anguilla)-Vibrio vulnificus interaction in the gills: Role of the RtxA13 toxin.</title>
        <authorList>
            <person name="Callol A."/>
            <person name="Pajuelo D."/>
            <person name="Ebbesson L."/>
            <person name="Teles M."/>
            <person name="MacKenzie S."/>
            <person name="Amaro C."/>
        </authorList>
    </citation>
    <scope>NUCLEOTIDE SEQUENCE</scope>
</reference>
<organism evidence="1">
    <name type="scientific">Anguilla anguilla</name>
    <name type="common">European freshwater eel</name>
    <name type="synonym">Muraena anguilla</name>
    <dbReference type="NCBI Taxonomy" id="7936"/>
    <lineage>
        <taxon>Eukaryota</taxon>
        <taxon>Metazoa</taxon>
        <taxon>Chordata</taxon>
        <taxon>Craniata</taxon>
        <taxon>Vertebrata</taxon>
        <taxon>Euteleostomi</taxon>
        <taxon>Actinopterygii</taxon>
        <taxon>Neopterygii</taxon>
        <taxon>Teleostei</taxon>
        <taxon>Anguilliformes</taxon>
        <taxon>Anguillidae</taxon>
        <taxon>Anguilla</taxon>
    </lineage>
</organism>
<dbReference type="EMBL" id="GBXM01074860">
    <property type="protein sequence ID" value="JAH33717.1"/>
    <property type="molecule type" value="Transcribed_RNA"/>
</dbReference>
<proteinExistence type="predicted"/>
<accession>A0A0E9RXV5</accession>
<protein>
    <submittedName>
        <fullName evidence="1">Uncharacterized protein</fullName>
    </submittedName>
</protein>
<evidence type="ECO:0000313" key="1">
    <source>
        <dbReference type="EMBL" id="JAH33717.1"/>
    </source>
</evidence>
<name>A0A0E9RXV5_ANGAN</name>
<sequence length="32" mass="3795">MSINYICCLMSCLNFFLCYCTICSFFKRNVNV</sequence>
<dbReference type="AlphaFoldDB" id="A0A0E9RXV5"/>